<evidence type="ECO:0000313" key="3">
    <source>
        <dbReference type="EMBL" id="KAF2649227.1"/>
    </source>
</evidence>
<dbReference type="AlphaFoldDB" id="A0A6A6SQG8"/>
<evidence type="ECO:0000259" key="2">
    <source>
        <dbReference type="Pfam" id="PF14420"/>
    </source>
</evidence>
<dbReference type="PANTHER" id="PTHR38788:SF3">
    <property type="entry name" value="CLR5 DOMAIN-CONTAINING PROTEIN"/>
    <property type="match status" value="1"/>
</dbReference>
<dbReference type="EMBL" id="MU004501">
    <property type="protein sequence ID" value="KAF2649227.1"/>
    <property type="molecule type" value="Genomic_DNA"/>
</dbReference>
<feature type="region of interest" description="Disordered" evidence="1">
    <location>
        <begin position="129"/>
        <end position="152"/>
    </location>
</feature>
<gene>
    <name evidence="3" type="ORF">K491DRAFT_669339</name>
</gene>
<evidence type="ECO:0000256" key="1">
    <source>
        <dbReference type="SAM" id="MobiDB-lite"/>
    </source>
</evidence>
<accession>A0A6A6SQG8</accession>
<dbReference type="InterPro" id="IPR025676">
    <property type="entry name" value="Clr5_dom"/>
</dbReference>
<feature type="compositionally biased region" description="Polar residues" evidence="1">
    <location>
        <begin position="141"/>
        <end position="152"/>
    </location>
</feature>
<proteinExistence type="predicted"/>
<protein>
    <recommendedName>
        <fullName evidence="2">Clr5 domain-containing protein</fullName>
    </recommendedName>
</protein>
<organism evidence="3 4">
    <name type="scientific">Lophiostoma macrostomum CBS 122681</name>
    <dbReference type="NCBI Taxonomy" id="1314788"/>
    <lineage>
        <taxon>Eukaryota</taxon>
        <taxon>Fungi</taxon>
        <taxon>Dikarya</taxon>
        <taxon>Ascomycota</taxon>
        <taxon>Pezizomycotina</taxon>
        <taxon>Dothideomycetes</taxon>
        <taxon>Pleosporomycetidae</taxon>
        <taxon>Pleosporales</taxon>
        <taxon>Lophiostomataceae</taxon>
        <taxon>Lophiostoma</taxon>
    </lineage>
</organism>
<dbReference type="Pfam" id="PF14420">
    <property type="entry name" value="Clr5"/>
    <property type="match status" value="1"/>
</dbReference>
<dbReference type="Proteomes" id="UP000799324">
    <property type="component" value="Unassembled WGS sequence"/>
</dbReference>
<name>A0A6A6SQG8_9PLEO</name>
<feature type="domain" description="Clr5" evidence="2">
    <location>
        <begin position="26"/>
        <end position="76"/>
    </location>
</feature>
<dbReference type="PANTHER" id="PTHR38788">
    <property type="entry name" value="CLR5 DOMAIN-CONTAINING PROTEIN"/>
    <property type="match status" value="1"/>
</dbReference>
<reference evidence="3" key="1">
    <citation type="journal article" date="2020" name="Stud. Mycol.">
        <title>101 Dothideomycetes genomes: a test case for predicting lifestyles and emergence of pathogens.</title>
        <authorList>
            <person name="Haridas S."/>
            <person name="Albert R."/>
            <person name="Binder M."/>
            <person name="Bloem J."/>
            <person name="Labutti K."/>
            <person name="Salamov A."/>
            <person name="Andreopoulos B."/>
            <person name="Baker S."/>
            <person name="Barry K."/>
            <person name="Bills G."/>
            <person name="Bluhm B."/>
            <person name="Cannon C."/>
            <person name="Castanera R."/>
            <person name="Culley D."/>
            <person name="Daum C."/>
            <person name="Ezra D."/>
            <person name="Gonzalez J."/>
            <person name="Henrissat B."/>
            <person name="Kuo A."/>
            <person name="Liang C."/>
            <person name="Lipzen A."/>
            <person name="Lutzoni F."/>
            <person name="Magnuson J."/>
            <person name="Mondo S."/>
            <person name="Nolan M."/>
            <person name="Ohm R."/>
            <person name="Pangilinan J."/>
            <person name="Park H.-J."/>
            <person name="Ramirez L."/>
            <person name="Alfaro M."/>
            <person name="Sun H."/>
            <person name="Tritt A."/>
            <person name="Yoshinaga Y."/>
            <person name="Zwiers L.-H."/>
            <person name="Turgeon B."/>
            <person name="Goodwin S."/>
            <person name="Spatafora J."/>
            <person name="Crous P."/>
            <person name="Grigoriev I."/>
        </authorList>
    </citation>
    <scope>NUCLEOTIDE SEQUENCE</scope>
    <source>
        <strain evidence="3">CBS 122681</strain>
    </source>
</reference>
<evidence type="ECO:0000313" key="4">
    <source>
        <dbReference type="Proteomes" id="UP000799324"/>
    </source>
</evidence>
<dbReference type="OrthoDB" id="3910313at2759"/>
<sequence length="152" mass="17415">MENEIDPALVAATSSLGAFHFPVAEAAEWDHHKPRIAELYEKKELKEVMQILKDEHGFTASESQYKKQLAKWGLNKKNVKSGEYKAMIRKQRDRAKDGKDTEFYIHGNKVPAVNIARFEERWRKKEGLGEGDAFDDVPTPKSLTFRTPSPEI</sequence>
<keyword evidence="4" id="KW-1185">Reference proteome</keyword>